<dbReference type="Gene3D" id="1.25.40.380">
    <property type="entry name" value="Protein of unknown function DUF1810"/>
    <property type="match status" value="1"/>
</dbReference>
<dbReference type="EMBL" id="QRGO01000002">
    <property type="protein sequence ID" value="RDV02279.1"/>
    <property type="molecule type" value="Genomic_DNA"/>
</dbReference>
<dbReference type="SUPFAM" id="SSF140736">
    <property type="entry name" value="Rv1873-like"/>
    <property type="match status" value="1"/>
</dbReference>
<dbReference type="InterPro" id="IPR014937">
    <property type="entry name" value="DUF1810"/>
</dbReference>
<dbReference type="Pfam" id="PF08837">
    <property type="entry name" value="DUF1810"/>
    <property type="match status" value="1"/>
</dbReference>
<evidence type="ECO:0000313" key="2">
    <source>
        <dbReference type="Proteomes" id="UP000263993"/>
    </source>
</evidence>
<dbReference type="OrthoDB" id="9801870at2"/>
<keyword evidence="2" id="KW-1185">Reference proteome</keyword>
<dbReference type="Proteomes" id="UP000263993">
    <property type="component" value="Unassembled WGS sequence"/>
</dbReference>
<comment type="caution">
    <text evidence="1">The sequence shown here is derived from an EMBL/GenBank/DDBJ whole genome shotgun (WGS) entry which is preliminary data.</text>
</comment>
<evidence type="ECO:0000313" key="1">
    <source>
        <dbReference type="EMBL" id="RDV02279.1"/>
    </source>
</evidence>
<gene>
    <name evidence="1" type="ORF">DXH78_16970</name>
</gene>
<protein>
    <submittedName>
        <fullName evidence="1">DUF1810 domain-containing protein</fullName>
    </submittedName>
</protein>
<proteinExistence type="predicted"/>
<dbReference type="PIRSF" id="PIRSF008546">
    <property type="entry name" value="UCP008546"/>
    <property type="match status" value="1"/>
</dbReference>
<reference evidence="2" key="1">
    <citation type="submission" date="2018-08" db="EMBL/GenBank/DDBJ databases">
        <authorList>
            <person name="Kim S.-J."/>
            <person name="Jung G.-Y."/>
        </authorList>
    </citation>
    <scope>NUCLEOTIDE SEQUENCE [LARGE SCALE GENOMIC DNA]</scope>
    <source>
        <strain evidence="2">GY_H</strain>
    </source>
</reference>
<name>A0A371B3X4_9BRAD</name>
<dbReference type="InterPro" id="IPR036287">
    <property type="entry name" value="Rv1873-like_sf"/>
</dbReference>
<dbReference type="AlphaFoldDB" id="A0A371B3X4"/>
<organism evidence="1 2">
    <name type="scientific">Undibacter mobilis</name>
    <dbReference type="NCBI Taxonomy" id="2292256"/>
    <lineage>
        <taxon>Bacteria</taxon>
        <taxon>Pseudomonadati</taxon>
        <taxon>Pseudomonadota</taxon>
        <taxon>Alphaproteobacteria</taxon>
        <taxon>Hyphomicrobiales</taxon>
        <taxon>Nitrobacteraceae</taxon>
        <taxon>Undibacter</taxon>
    </lineage>
</organism>
<accession>A0A371B3X4</accession>
<sequence>MTQDVFNLDRFVTAQAAVYATACDELRRGRKRTHWIWFIFPQIAGLGLSMMSQKYAISGLDEARAYLAHPVLGPRLVECTQLVGVSGRSVAEIFGSPDDMKFRSSMTLFAKAQGEGVFGEAIEKYCGGKADEATKVRIEPSS</sequence>
<dbReference type="RefSeq" id="WP_115518401.1">
    <property type="nucleotide sequence ID" value="NZ_QRGO01000002.1"/>
</dbReference>